<keyword evidence="1" id="KW-0812">Transmembrane</keyword>
<proteinExistence type="predicted"/>
<protein>
    <submittedName>
        <fullName evidence="2">Uncharacterized protein</fullName>
    </submittedName>
</protein>
<evidence type="ECO:0000313" key="3">
    <source>
        <dbReference type="Proteomes" id="UP000001203"/>
    </source>
</evidence>
<reference evidence="2 3" key="1">
    <citation type="journal article" date="2008" name="Proc. Natl. Acad. Sci. U.S.A.">
        <title>The genome of Cyanothece 51142, a unicellular diazotrophic cyanobacterium important in the marine nitrogen cycle.</title>
        <authorList>
            <person name="Welsh E.A."/>
            <person name="Liberton M."/>
            <person name="Stoeckel J."/>
            <person name="Loh T."/>
            <person name="Elvitigala T."/>
            <person name="Wang C."/>
            <person name="Wollam A."/>
            <person name="Fulton R.S."/>
            <person name="Clifton S.W."/>
            <person name="Jacobs J.M."/>
            <person name="Aurora R."/>
            <person name="Ghosh B.K."/>
            <person name="Sherman L.A."/>
            <person name="Smith R.D."/>
            <person name="Wilson R.K."/>
            <person name="Pakrasi H.B."/>
        </authorList>
    </citation>
    <scope>NUCLEOTIDE SEQUENCE [LARGE SCALE GENOMIC DNA]</scope>
    <source>
        <strain evidence="3">ATCC 51142 / BH68</strain>
    </source>
</reference>
<keyword evidence="3" id="KW-1185">Reference proteome</keyword>
<organism evidence="2 3">
    <name type="scientific">Crocosphaera subtropica (strain ATCC 51142 / BH68)</name>
    <name type="common">Cyanothece sp. (strain ATCC 51142)</name>
    <dbReference type="NCBI Taxonomy" id="43989"/>
    <lineage>
        <taxon>Bacteria</taxon>
        <taxon>Bacillati</taxon>
        <taxon>Cyanobacteriota</taxon>
        <taxon>Cyanophyceae</taxon>
        <taxon>Oscillatoriophycideae</taxon>
        <taxon>Chroococcales</taxon>
        <taxon>Aphanothecaceae</taxon>
        <taxon>Crocosphaera</taxon>
        <taxon>Crocosphaera subtropica</taxon>
    </lineage>
</organism>
<evidence type="ECO:0000256" key="1">
    <source>
        <dbReference type="SAM" id="Phobius"/>
    </source>
</evidence>
<dbReference type="Proteomes" id="UP000001203">
    <property type="component" value="Chromosome circular"/>
</dbReference>
<dbReference type="STRING" id="43989.cce_1279"/>
<dbReference type="EMBL" id="CP000806">
    <property type="protein sequence ID" value="ACB50629.1"/>
    <property type="molecule type" value="Genomic_DNA"/>
</dbReference>
<name>B1WVP2_CROS5</name>
<feature type="transmembrane region" description="Helical" evidence="1">
    <location>
        <begin position="6"/>
        <end position="26"/>
    </location>
</feature>
<dbReference type="AlphaFoldDB" id="B1WVP2"/>
<accession>B1WVP2</accession>
<dbReference type="HOGENOM" id="CLU_3182705_0_0_3"/>
<gene>
    <name evidence="2" type="ordered locus">cce_1279</name>
</gene>
<keyword evidence="1" id="KW-1133">Transmembrane helix</keyword>
<dbReference type="KEGG" id="cyt:cce_1279"/>
<sequence>MISKSMFTLADIPIDIAFFLAYLLILKFPKISYSEHIAEKLREIFD</sequence>
<keyword evidence="1" id="KW-0472">Membrane</keyword>
<evidence type="ECO:0000313" key="2">
    <source>
        <dbReference type="EMBL" id="ACB50629.1"/>
    </source>
</evidence>